<dbReference type="Pfam" id="PF20258">
    <property type="entry name" value="tRNA_Me_trans_C"/>
    <property type="match status" value="1"/>
</dbReference>
<sequence>MNNKKVLVGMSGGVDSSMTAYMLQKDGYEVTGCYMKLHNSRVGYHEKNIEAGKRVADFLGIEYHVLDLEDDFKNEVYNYFVDEYKKGRTPNPCVKCNRSIKFGGMFDFAKSLGIDYLATGHYAKTDGEFIYEADDKTKDQSYFLAQVKKDVLKHLIFPMSIYKKEDIIKQASQIPAIKKISENKESQEICFVETVYTDVLKKHNKIDQDGKVLDVNGNEVGKHKGYMHYTIGKRKGFTVDGAHEPHYVKSLNPKTNTIVVGKKEDLAITNVKLNDLNLYVDGDSFECTIKLRYRTTKIPCSVTIENGIANIELKEPVYGVASGQVAVFYEDEKVLGSGWITQTVE</sequence>
<dbReference type="InterPro" id="IPR014729">
    <property type="entry name" value="Rossmann-like_a/b/a_fold"/>
</dbReference>
<evidence type="ECO:0000313" key="14">
    <source>
        <dbReference type="EMBL" id="GKT29654.1"/>
    </source>
</evidence>
<dbReference type="NCBIfam" id="TIGR00420">
    <property type="entry name" value="trmU"/>
    <property type="match status" value="1"/>
</dbReference>
<dbReference type="PANTHER" id="PTHR11933">
    <property type="entry name" value="TRNA 5-METHYLAMINOMETHYL-2-THIOURIDYLATE -METHYLTRANSFERASE"/>
    <property type="match status" value="1"/>
</dbReference>
<dbReference type="InterPro" id="IPR023382">
    <property type="entry name" value="MnmA-like_central_sf"/>
</dbReference>
<feature type="domain" description="tRNA-specific 2-thiouridylase MnmA-like central" evidence="13">
    <location>
        <begin position="198"/>
        <end position="262"/>
    </location>
</feature>
<evidence type="ECO:0000256" key="2">
    <source>
        <dbReference type="ARBA" id="ARBA00006191"/>
    </source>
</evidence>
<keyword evidence="15" id="KW-1185">Reference proteome</keyword>
<evidence type="ECO:0000256" key="4">
    <source>
        <dbReference type="ARBA" id="ARBA00022555"/>
    </source>
</evidence>
<comment type="similarity">
    <text evidence="2">Belongs to the MnmA/TRMU family.</text>
</comment>
<dbReference type="HAMAP" id="MF_00144">
    <property type="entry name" value="tRNA_thiouridyl_MnmA"/>
    <property type="match status" value="1"/>
</dbReference>
<dbReference type="NCBIfam" id="NF001138">
    <property type="entry name" value="PRK00143.1"/>
    <property type="match status" value="1"/>
</dbReference>
<evidence type="ECO:0000256" key="3">
    <source>
        <dbReference type="ARBA" id="ARBA00011953"/>
    </source>
</evidence>
<comment type="catalytic activity">
    <reaction evidence="11">
        <text>5-taurinomethyluridine(34) in tRNA + S-sulfanyl-L-cysteinyl-[protein] + AH2 + ATP = 5-taurinomethyl-2-thiouridine(34) in tRNA + L-cysteinyl-[protein] + A + AMP + diphosphate + H(+)</text>
        <dbReference type="Rhea" id="RHEA:47040"/>
        <dbReference type="Rhea" id="RHEA-COMP:10131"/>
        <dbReference type="Rhea" id="RHEA-COMP:11726"/>
        <dbReference type="Rhea" id="RHEA-COMP:11732"/>
        <dbReference type="Rhea" id="RHEA-COMP:11733"/>
        <dbReference type="ChEBI" id="CHEBI:13193"/>
        <dbReference type="ChEBI" id="CHEBI:15378"/>
        <dbReference type="ChEBI" id="CHEBI:17499"/>
        <dbReference type="ChEBI" id="CHEBI:29950"/>
        <dbReference type="ChEBI" id="CHEBI:30616"/>
        <dbReference type="ChEBI" id="CHEBI:33019"/>
        <dbReference type="ChEBI" id="CHEBI:61963"/>
        <dbReference type="ChEBI" id="CHEBI:87171"/>
        <dbReference type="ChEBI" id="CHEBI:87172"/>
        <dbReference type="ChEBI" id="CHEBI:456215"/>
        <dbReference type="EC" id="2.8.1.14"/>
    </reaction>
</comment>
<keyword evidence="6" id="KW-0819">tRNA processing</keyword>
<reference evidence="14" key="1">
    <citation type="submission" date="2022-03" db="EMBL/GenBank/DDBJ databases">
        <title>Draft genome sequence of Aduncisulcus paluster, a free-living microaerophilic Fornicata.</title>
        <authorList>
            <person name="Yuyama I."/>
            <person name="Kume K."/>
            <person name="Tamura T."/>
            <person name="Inagaki Y."/>
            <person name="Hashimoto T."/>
        </authorList>
    </citation>
    <scope>NUCLEOTIDE SEQUENCE</scope>
    <source>
        <strain evidence="14">NY0171</strain>
    </source>
</reference>
<dbReference type="CDD" id="cd01998">
    <property type="entry name" value="MnmA_TRMU-like"/>
    <property type="match status" value="1"/>
</dbReference>
<dbReference type="Gene3D" id="3.40.50.620">
    <property type="entry name" value="HUPs"/>
    <property type="match status" value="1"/>
</dbReference>
<comment type="caution">
    <text evidence="14">The sequence shown here is derived from an EMBL/GenBank/DDBJ whole genome shotgun (WGS) entry which is preliminary data.</text>
</comment>
<evidence type="ECO:0000256" key="9">
    <source>
        <dbReference type="ARBA" id="ARBA00022884"/>
    </source>
</evidence>
<evidence type="ECO:0000259" key="13">
    <source>
        <dbReference type="Pfam" id="PF20259"/>
    </source>
</evidence>
<comment type="function">
    <text evidence="1">Catalyzes the 2-thiolation of uridine at the wobble position (U34) of mitochondrial tRNA(Lys), tRNA(Glu) and tRNA(Gln). Required for the formation of 5-taurinomethyl-2-thiouridine (tm5s2U) of mitochondrial tRNA(Lys), tRNA(Glu), and tRNA(Gln) at the wobble position. ATP is required to activate the C2 atom of the wobble base.</text>
</comment>
<evidence type="ECO:0000256" key="11">
    <source>
        <dbReference type="ARBA" id="ARBA00049564"/>
    </source>
</evidence>
<dbReference type="Pfam" id="PF03054">
    <property type="entry name" value="tRNA_Me_trans"/>
    <property type="match status" value="1"/>
</dbReference>
<feature type="domain" description="tRNA-specific 2-thiouridylase MnmA-like C-terminal" evidence="12">
    <location>
        <begin position="282"/>
        <end position="340"/>
    </location>
</feature>
<keyword evidence="8" id="KW-0067">ATP-binding</keyword>
<keyword evidence="4" id="KW-0820">tRNA-binding</keyword>
<evidence type="ECO:0000256" key="7">
    <source>
        <dbReference type="ARBA" id="ARBA00022741"/>
    </source>
</evidence>
<dbReference type="Gene3D" id="2.40.30.10">
    <property type="entry name" value="Translation factors"/>
    <property type="match status" value="1"/>
</dbReference>
<dbReference type="Pfam" id="PF20259">
    <property type="entry name" value="tRNA_Me_trans_M"/>
    <property type="match status" value="1"/>
</dbReference>
<dbReference type="InterPro" id="IPR046885">
    <property type="entry name" value="MnmA-like_C"/>
</dbReference>
<evidence type="ECO:0000259" key="12">
    <source>
        <dbReference type="Pfam" id="PF20258"/>
    </source>
</evidence>
<keyword evidence="7" id="KW-0547">Nucleotide-binding</keyword>
<name>A0ABQ5KAR9_9EUKA</name>
<dbReference type="InterPro" id="IPR004506">
    <property type="entry name" value="MnmA-like"/>
</dbReference>
<dbReference type="EMBL" id="BQXS01000936">
    <property type="protein sequence ID" value="GKT29654.1"/>
    <property type="molecule type" value="Genomic_DNA"/>
</dbReference>
<keyword evidence="9" id="KW-0694">RNA-binding</keyword>
<protein>
    <recommendedName>
        <fullName evidence="3">tRNA-5-taurinomethyluridine 2-sulfurtransferase</fullName>
        <ecNumber evidence="3">2.8.1.14</ecNumber>
    </recommendedName>
</protein>
<accession>A0ABQ5KAR9</accession>
<dbReference type="PANTHER" id="PTHR11933:SF5">
    <property type="entry name" value="MITOCHONDRIAL TRNA-SPECIFIC 2-THIOURIDYLASE 1"/>
    <property type="match status" value="1"/>
</dbReference>
<dbReference type="Proteomes" id="UP001057375">
    <property type="component" value="Unassembled WGS sequence"/>
</dbReference>
<evidence type="ECO:0000256" key="6">
    <source>
        <dbReference type="ARBA" id="ARBA00022694"/>
    </source>
</evidence>
<dbReference type="SUPFAM" id="SSF52402">
    <property type="entry name" value="Adenine nucleotide alpha hydrolases-like"/>
    <property type="match status" value="1"/>
</dbReference>
<evidence type="ECO:0000256" key="5">
    <source>
        <dbReference type="ARBA" id="ARBA00022679"/>
    </source>
</evidence>
<evidence type="ECO:0000256" key="1">
    <source>
        <dbReference type="ARBA" id="ARBA00003986"/>
    </source>
</evidence>
<dbReference type="InterPro" id="IPR046884">
    <property type="entry name" value="MnmA-like_central"/>
</dbReference>
<organism evidence="14 15">
    <name type="scientific">Aduncisulcus paluster</name>
    <dbReference type="NCBI Taxonomy" id="2918883"/>
    <lineage>
        <taxon>Eukaryota</taxon>
        <taxon>Metamonada</taxon>
        <taxon>Carpediemonas-like organisms</taxon>
        <taxon>Aduncisulcus</taxon>
    </lineage>
</organism>
<evidence type="ECO:0000256" key="8">
    <source>
        <dbReference type="ARBA" id="ARBA00022840"/>
    </source>
</evidence>
<evidence type="ECO:0000313" key="15">
    <source>
        <dbReference type="Proteomes" id="UP001057375"/>
    </source>
</evidence>
<evidence type="ECO:0000256" key="10">
    <source>
        <dbReference type="ARBA" id="ARBA00023157"/>
    </source>
</evidence>
<gene>
    <name evidence="14" type="ORF">ADUPG1_001247</name>
</gene>
<dbReference type="Gene3D" id="2.30.30.280">
    <property type="entry name" value="Adenine nucleotide alpha hydrolases-like domains"/>
    <property type="match status" value="1"/>
</dbReference>
<dbReference type="EC" id="2.8.1.14" evidence="3"/>
<keyword evidence="10" id="KW-1015">Disulfide bond</keyword>
<proteinExistence type="inferred from homology"/>
<keyword evidence="5" id="KW-0808">Transferase</keyword>